<evidence type="ECO:0000256" key="8">
    <source>
        <dbReference type="ARBA" id="ARBA00023180"/>
    </source>
</evidence>
<dbReference type="InterPro" id="IPR011050">
    <property type="entry name" value="Pectin_lyase_fold/virulence"/>
</dbReference>
<dbReference type="Pfam" id="PF00295">
    <property type="entry name" value="Glyco_hydro_28"/>
    <property type="match status" value="2"/>
</dbReference>
<keyword evidence="4 17" id="KW-0732">Signal</keyword>
<dbReference type="GO" id="GO:0000272">
    <property type="term" value="P:polysaccharide catabolic process"/>
    <property type="evidence" value="ECO:0007669"/>
    <property type="project" value="UniProtKB-KW"/>
</dbReference>
<evidence type="ECO:0000256" key="1">
    <source>
        <dbReference type="ARBA" id="ARBA00004613"/>
    </source>
</evidence>
<name>A0AB74C0F8_ASPFL</name>
<evidence type="ECO:0000256" key="5">
    <source>
        <dbReference type="ARBA" id="ARBA00022737"/>
    </source>
</evidence>
<comment type="caution">
    <text evidence="18">The sequence shown here is derived from an EMBL/GenBank/DDBJ whole genome shotgun (WGS) entry which is preliminary data.</text>
</comment>
<evidence type="ECO:0000256" key="17">
    <source>
        <dbReference type="SAM" id="SignalP"/>
    </source>
</evidence>
<sequence length="449" mass="48822">MIFSDWVMQLSAAALFLALPKSVASTSDLSVPPWAGSPVAPKNTGKTCTVIPVGDKQDDVPQILAAFKECNHGGRIVFPEGHTYWIAQKLNPVVTDVTVDWKGRWLFSDDIGKWRNNTYWIEFQNHWTAFALSGQRIHINGHGTGGIDGSGNSWYNVEKTFTQPGRPMAFTPWNVTDLHVEHFSIIDSPLWALFIINGTNSKFDDIVVNSTAVNAPWGTNWVQNTDGFDTMDSRNISLTNFIYQGKCGDDAIAIKPRSYGIYMQNVTIHGGNGPAIGSLGQYLEDSSVKDIIMRDVHILSYNEDMKNAAYVKTWVGELVPQDPSKNGWYESGGKPRGGGWGNVTNIRFENFHVEGSSAGASINQNSGDNGSYAGTSNMLVSDVTFVNFTGYISNSKSGSVSCSKRYPCYNIAFEDFSLAHGSNGTATNATGSCSYIKPGGVIGLNGCGN</sequence>
<evidence type="ECO:0000256" key="11">
    <source>
        <dbReference type="ARBA" id="ARBA00023316"/>
    </source>
</evidence>
<dbReference type="GO" id="GO:0047911">
    <property type="term" value="F:galacturan 1,4-alpha-galacturonidase activity"/>
    <property type="evidence" value="ECO:0007669"/>
    <property type="project" value="UniProtKB-EC"/>
</dbReference>
<evidence type="ECO:0000256" key="13">
    <source>
        <dbReference type="ARBA" id="ARBA00037312"/>
    </source>
</evidence>
<dbReference type="Gene3D" id="2.160.20.10">
    <property type="entry name" value="Single-stranded right-handed beta-helix, Pectin lyase-like"/>
    <property type="match status" value="1"/>
</dbReference>
<dbReference type="PANTHER" id="PTHR31736">
    <property type="match status" value="1"/>
</dbReference>
<keyword evidence="6 16" id="KW-0378">Hydrolase</keyword>
<evidence type="ECO:0000256" key="15">
    <source>
        <dbReference type="ARBA" id="ARBA00048766"/>
    </source>
</evidence>
<evidence type="ECO:0000313" key="19">
    <source>
        <dbReference type="Proteomes" id="UP000275480"/>
    </source>
</evidence>
<comment type="subcellular location">
    <subcellularLocation>
        <location evidence="1">Secreted</location>
    </subcellularLocation>
</comment>
<evidence type="ECO:0000313" key="18">
    <source>
        <dbReference type="EMBL" id="RMZ39506.1"/>
    </source>
</evidence>
<keyword evidence="11" id="KW-0961">Cell wall biogenesis/degradation</keyword>
<dbReference type="GO" id="GO:0005576">
    <property type="term" value="C:extracellular region"/>
    <property type="evidence" value="ECO:0007669"/>
    <property type="project" value="UniProtKB-SubCell"/>
</dbReference>
<evidence type="ECO:0000256" key="4">
    <source>
        <dbReference type="ARBA" id="ARBA00022729"/>
    </source>
</evidence>
<comment type="similarity">
    <text evidence="2 16">Belongs to the glycosyl hydrolase 28 family.</text>
</comment>
<dbReference type="PANTHER" id="PTHR31736:SF12">
    <property type="entry name" value="EXO-POLYGALACTURONASE, PUTATIVE-RELATED"/>
    <property type="match status" value="1"/>
</dbReference>
<evidence type="ECO:0000256" key="14">
    <source>
        <dbReference type="ARBA" id="ARBA00038933"/>
    </source>
</evidence>
<keyword evidence="8" id="KW-0325">Glycoprotein</keyword>
<evidence type="ECO:0000256" key="10">
    <source>
        <dbReference type="ARBA" id="ARBA00023295"/>
    </source>
</evidence>
<comment type="catalytic activity">
    <reaction evidence="15">
        <text>[(1-&gt;4)-alpha-D-galacturonosyl](n) + H2O = alpha-D-galacturonate + [(1-&gt;4)-alpha-D-galacturonosyl](n-1)</text>
        <dbReference type="Rhea" id="RHEA:14117"/>
        <dbReference type="Rhea" id="RHEA-COMP:14570"/>
        <dbReference type="Rhea" id="RHEA-COMP:14572"/>
        <dbReference type="ChEBI" id="CHEBI:15377"/>
        <dbReference type="ChEBI" id="CHEBI:58658"/>
        <dbReference type="ChEBI" id="CHEBI:140523"/>
        <dbReference type="EC" id="3.2.1.67"/>
    </reaction>
</comment>
<proteinExistence type="inferred from homology"/>
<evidence type="ECO:0000256" key="12">
    <source>
        <dbReference type="ARBA" id="ARBA00023326"/>
    </source>
</evidence>
<keyword evidence="12" id="KW-0624">Polysaccharide degradation</keyword>
<protein>
    <recommendedName>
        <fullName evidence="14">galacturonan 1,4-alpha-galacturonidase</fullName>
        <ecNumber evidence="14">3.2.1.67</ecNumber>
    </recommendedName>
</protein>
<evidence type="ECO:0000256" key="9">
    <source>
        <dbReference type="ARBA" id="ARBA00023277"/>
    </source>
</evidence>
<evidence type="ECO:0000256" key="16">
    <source>
        <dbReference type="RuleBase" id="RU361169"/>
    </source>
</evidence>
<comment type="function">
    <text evidence="13">Specific in hydrolyzing the terminal glycosidic bond of polygalacturonic acid and oligogalacturonates.</text>
</comment>
<feature type="chain" id="PRO_5044494140" description="galacturonan 1,4-alpha-galacturonidase" evidence="17">
    <location>
        <begin position="26"/>
        <end position="449"/>
    </location>
</feature>
<evidence type="ECO:0000256" key="7">
    <source>
        <dbReference type="ARBA" id="ARBA00023157"/>
    </source>
</evidence>
<dbReference type="GO" id="GO:0071555">
    <property type="term" value="P:cell wall organization"/>
    <property type="evidence" value="ECO:0007669"/>
    <property type="project" value="UniProtKB-KW"/>
</dbReference>
<keyword evidence="3" id="KW-0964">Secreted</keyword>
<dbReference type="EC" id="3.2.1.67" evidence="14"/>
<accession>A0AB74C0F8</accession>
<keyword evidence="5" id="KW-0677">Repeat</keyword>
<dbReference type="SUPFAM" id="SSF51126">
    <property type="entry name" value="Pectin lyase-like"/>
    <property type="match status" value="1"/>
</dbReference>
<keyword evidence="10 16" id="KW-0326">Glycosidase</keyword>
<dbReference type="Proteomes" id="UP000275480">
    <property type="component" value="Unassembled WGS sequence"/>
</dbReference>
<keyword evidence="7" id="KW-1015">Disulfide bond</keyword>
<dbReference type="EMBL" id="QQZZ01000130">
    <property type="protein sequence ID" value="RMZ39506.1"/>
    <property type="molecule type" value="Genomic_DNA"/>
</dbReference>
<dbReference type="InterPro" id="IPR000743">
    <property type="entry name" value="Glyco_hydro_28"/>
</dbReference>
<gene>
    <name evidence="18" type="ORF">CA14_009982</name>
</gene>
<dbReference type="AlphaFoldDB" id="A0AB74C0F8"/>
<evidence type="ECO:0000256" key="6">
    <source>
        <dbReference type="ARBA" id="ARBA00022801"/>
    </source>
</evidence>
<reference evidence="18 19" key="1">
    <citation type="submission" date="2018-07" db="EMBL/GenBank/DDBJ databases">
        <title>Identification of spontaneous genetic mutation associated with occurrence of a yellow conidial color mutant of Aspergillus flavus.</title>
        <authorList>
            <person name="Chang P.-K."/>
            <person name="Mack B.M."/>
            <person name="Scharfenstein L."/>
            <person name="Gilbert M.K."/>
        </authorList>
    </citation>
    <scope>NUCLEOTIDE SEQUENCE [LARGE SCALE GENOMIC DNA]</scope>
    <source>
        <strain evidence="18 19">CA14</strain>
    </source>
</reference>
<organism evidence="18 19">
    <name type="scientific">Aspergillus flavus</name>
    <dbReference type="NCBI Taxonomy" id="5059"/>
    <lineage>
        <taxon>Eukaryota</taxon>
        <taxon>Fungi</taxon>
        <taxon>Dikarya</taxon>
        <taxon>Ascomycota</taxon>
        <taxon>Pezizomycotina</taxon>
        <taxon>Eurotiomycetes</taxon>
        <taxon>Eurotiomycetidae</taxon>
        <taxon>Eurotiales</taxon>
        <taxon>Aspergillaceae</taxon>
        <taxon>Aspergillus</taxon>
        <taxon>Aspergillus subgen. Circumdati</taxon>
    </lineage>
</organism>
<dbReference type="InterPro" id="IPR012334">
    <property type="entry name" value="Pectin_lyas_fold"/>
</dbReference>
<keyword evidence="9" id="KW-0119">Carbohydrate metabolism</keyword>
<feature type="signal peptide" evidence="17">
    <location>
        <begin position="1"/>
        <end position="25"/>
    </location>
</feature>
<evidence type="ECO:0000256" key="2">
    <source>
        <dbReference type="ARBA" id="ARBA00008834"/>
    </source>
</evidence>
<evidence type="ECO:0000256" key="3">
    <source>
        <dbReference type="ARBA" id="ARBA00022525"/>
    </source>
</evidence>
<dbReference type="GO" id="GO:0004650">
    <property type="term" value="F:polygalacturonase activity"/>
    <property type="evidence" value="ECO:0007669"/>
    <property type="project" value="InterPro"/>
</dbReference>